<dbReference type="SUPFAM" id="SSF82693">
    <property type="entry name" value="Multidrug efflux transporter AcrB pore domain, PN1, PN2, PC1 and PC2 subdomains"/>
    <property type="match status" value="3"/>
</dbReference>
<feature type="transmembrane region" description="Helical" evidence="1">
    <location>
        <begin position="390"/>
        <end position="410"/>
    </location>
</feature>
<feature type="transmembrane region" description="Helical" evidence="1">
    <location>
        <begin position="12"/>
        <end position="32"/>
    </location>
</feature>
<feature type="transmembrane region" description="Helical" evidence="1">
    <location>
        <begin position="863"/>
        <end position="882"/>
    </location>
</feature>
<organism evidence="2 5">
    <name type="scientific">Acidithiobacillus thiooxidans</name>
    <name type="common">Thiobacillus thiooxidans</name>
    <dbReference type="NCBI Taxonomy" id="930"/>
    <lineage>
        <taxon>Bacteria</taxon>
        <taxon>Pseudomonadati</taxon>
        <taxon>Pseudomonadota</taxon>
        <taxon>Acidithiobacillia</taxon>
        <taxon>Acidithiobacillales</taxon>
        <taxon>Acidithiobacillaceae</taxon>
        <taxon>Acidithiobacillus</taxon>
    </lineage>
</organism>
<feature type="transmembrane region" description="Helical" evidence="1">
    <location>
        <begin position="431"/>
        <end position="457"/>
    </location>
</feature>
<keyword evidence="5" id="KW-1185">Reference proteome</keyword>
<dbReference type="Proteomes" id="UP000095008">
    <property type="component" value="Unassembled WGS sequence"/>
</dbReference>
<evidence type="ECO:0000313" key="5">
    <source>
        <dbReference type="Proteomes" id="UP000095008"/>
    </source>
</evidence>
<evidence type="ECO:0000313" key="2">
    <source>
        <dbReference type="EMBL" id="OCX68272.1"/>
    </source>
</evidence>
<dbReference type="RefSeq" id="WP_024895183.1">
    <property type="nucleotide sequence ID" value="NZ_LWRY01000273.1"/>
</dbReference>
<dbReference type="Gene3D" id="3.30.70.1440">
    <property type="entry name" value="Multidrug efflux transporter AcrB pore domain"/>
    <property type="match status" value="1"/>
</dbReference>
<feature type="transmembrane region" description="Helical" evidence="1">
    <location>
        <begin position="334"/>
        <end position="353"/>
    </location>
</feature>
<dbReference type="Gene3D" id="3.30.70.1320">
    <property type="entry name" value="Multidrug efflux transporter AcrB pore domain like"/>
    <property type="match status" value="1"/>
</dbReference>
<accession>A0A1C2HX03</accession>
<dbReference type="Proteomes" id="UP000094893">
    <property type="component" value="Unassembled WGS sequence"/>
</dbReference>
<dbReference type="GO" id="GO:0005886">
    <property type="term" value="C:plasma membrane"/>
    <property type="evidence" value="ECO:0007669"/>
    <property type="project" value="TreeGrafter"/>
</dbReference>
<dbReference type="PRINTS" id="PR00702">
    <property type="entry name" value="ACRIFLAVINRP"/>
</dbReference>
<feature type="transmembrane region" description="Helical" evidence="1">
    <location>
        <begin position="360"/>
        <end position="384"/>
    </location>
</feature>
<dbReference type="Pfam" id="PF00873">
    <property type="entry name" value="ACR_tran"/>
    <property type="match status" value="1"/>
</dbReference>
<evidence type="ECO:0000256" key="1">
    <source>
        <dbReference type="SAM" id="Phobius"/>
    </source>
</evidence>
<sequence length="1039" mass="111079">MNLSEPFIRRPVATTVLAVAVALLGLFAYLQLPTALLPNVSFPMVMVTAELPGASPKTMSSAVATPLERQFASIPGLNSMSAVSQNGVTQITLQFDLSKSALGATQQVSNAVSQAQHFLPPGMPEPPSVRQMNPSAQPVFYIGMSAPNMPLYELDKYAQTKVSTALSGISGVSDVQIYGAQTYAVRIYVNPFALSARDLSLQAVQSALGNANVNLPGGTLDGGDQAFATQVHGQLHTAKAYNHLVLAYEGGQAVPLSAVGKAVNSTQDNQQETWINKTPGIVLAVTRQPGSNTVEISNKIRALLPQLQAAMPGGVHLTNVFDLADYIRAAVHEVLMTLILASILVAGVMWLFLRRPSATLIGAVAIPLSLLGTFLVMMLLGFSINTLTLLALTLSVGFVVDDAVVMLENINRHIDRGETGMTAALNGSREISFTVLSMTLSLSIIFLPLIFLGGFVGHLFSDFGVSIAVVILISGMVALSVTPMLCSRYLKPNHAHALTDLHDTGHLPEDGIFQRFFKGSRDVYIRTLKVALQHKYWMLALAGLALAGSVWLVMIVPKAFLPSQNSGMINANIEYPTGMTFAEVRHEQSEIARIVKSNARIQSVVSSAGQGAGGFGSRNSGHMFIHIRSGYAPQTENIIVDLQRATRRFHNAQIVFQGPQSAHSGTASGNGSYIYELMGSNWTDLNAATLKMTEALQKLPQLNSVSNSLENNNPQVTIHINRARATALGVTPAAIENTLGLAFGGHEVGTIYGASNQYEVIMELEPRYQKNINALSTLSVPGAGSTLVPLSAVASFHYDAAPLNLMQHNGQPSTTISFNLAPGVQLGSAISALQHTAHQVLPAGIVGHLGGNAAQFQSAFKSLPFLLLATVLLIYVVLAILYEHFLHPLTILTALPLAAFGALLSLVIFHEPLDLYSFIGIIMLLGLVKKNGIILVDFAVSRRRDGEDAYNAIIDACTIRYRPIMMTTFAAILGVLPIAIGFGAGAGSRVPLGIAVVGGLIFSQFLTLYITPAFYLWFDGLSWPRRKRTQAVALNPDLS</sequence>
<feature type="transmembrane region" description="Helical" evidence="1">
    <location>
        <begin position="889"/>
        <end position="909"/>
    </location>
</feature>
<evidence type="ECO:0000313" key="4">
    <source>
        <dbReference type="Proteomes" id="UP000094893"/>
    </source>
</evidence>
<dbReference type="InterPro" id="IPR001036">
    <property type="entry name" value="Acrflvin-R"/>
</dbReference>
<dbReference type="PANTHER" id="PTHR32063">
    <property type="match status" value="1"/>
</dbReference>
<dbReference type="EMBL" id="LWRY01000273">
    <property type="protein sequence ID" value="OCX68272.1"/>
    <property type="molecule type" value="Genomic_DNA"/>
</dbReference>
<evidence type="ECO:0000313" key="3">
    <source>
        <dbReference type="EMBL" id="OCX69081.1"/>
    </source>
</evidence>
<protein>
    <submittedName>
        <fullName evidence="2">Acriflavine resistance protein B</fullName>
    </submittedName>
</protein>
<name>A0A1C2HX03_ACITH</name>
<gene>
    <name evidence="2" type="ORF">A6M23_18720</name>
    <name evidence="3" type="ORF">A6P07_17230</name>
</gene>
<dbReference type="AlphaFoldDB" id="A0A1C2HX03"/>
<dbReference type="eggNOG" id="COG0841">
    <property type="taxonomic scope" value="Bacteria"/>
</dbReference>
<dbReference type="EMBL" id="LWSA01000264">
    <property type="protein sequence ID" value="OCX69081.1"/>
    <property type="molecule type" value="Genomic_DNA"/>
</dbReference>
<feature type="transmembrane region" description="Helical" evidence="1">
    <location>
        <begin position="915"/>
        <end position="940"/>
    </location>
</feature>
<proteinExistence type="predicted"/>
<dbReference type="OrthoDB" id="5298114at2"/>
<reference evidence="2 4" key="1">
    <citation type="journal article" date="2016" name="Int. J. Mol. Sci.">
        <title>Comparative genomics of the extreme acidophile Acidithiobacillus thiooxidans reveals intraspecific divergence and niche adaptation.</title>
        <authorList>
            <person name="Zhang X."/>
            <person name="Feng X."/>
            <person name="Tao J."/>
            <person name="Ma L."/>
            <person name="Xiao Y."/>
            <person name="Liang Y."/>
            <person name="Liu X."/>
            <person name="Yin H."/>
        </authorList>
    </citation>
    <scope>NUCLEOTIDE SEQUENCE [LARGE SCALE GENOMIC DNA]</scope>
    <source>
        <strain evidence="3 4">A02</strain>
        <strain evidence="2">DXS-W</strain>
    </source>
</reference>
<dbReference type="GO" id="GO:0042910">
    <property type="term" value="F:xenobiotic transmembrane transporter activity"/>
    <property type="evidence" value="ECO:0007669"/>
    <property type="project" value="TreeGrafter"/>
</dbReference>
<feature type="transmembrane region" description="Helical" evidence="1">
    <location>
        <begin position="992"/>
        <end position="1018"/>
    </location>
</feature>
<dbReference type="SUPFAM" id="SSF82866">
    <property type="entry name" value="Multidrug efflux transporter AcrB transmembrane domain"/>
    <property type="match status" value="2"/>
</dbReference>
<dbReference type="STRING" id="930.GCA_002079865_02709"/>
<dbReference type="Gene3D" id="1.20.1640.10">
    <property type="entry name" value="Multidrug efflux transporter AcrB transmembrane domain"/>
    <property type="match status" value="2"/>
</dbReference>
<feature type="transmembrane region" description="Helical" evidence="1">
    <location>
        <begin position="463"/>
        <end position="486"/>
    </location>
</feature>
<dbReference type="SUPFAM" id="SSF82714">
    <property type="entry name" value="Multidrug efflux transporter AcrB TolC docking domain, DN and DC subdomains"/>
    <property type="match status" value="2"/>
</dbReference>
<keyword evidence="1" id="KW-1133">Transmembrane helix</keyword>
<dbReference type="Gene3D" id="3.30.2090.10">
    <property type="entry name" value="Multidrug efflux transporter AcrB TolC docking domain, DN and DC subdomains"/>
    <property type="match status" value="2"/>
</dbReference>
<feature type="transmembrane region" description="Helical" evidence="1">
    <location>
        <begin position="536"/>
        <end position="556"/>
    </location>
</feature>
<keyword evidence="1" id="KW-0812">Transmembrane</keyword>
<comment type="caution">
    <text evidence="2">The sequence shown here is derived from an EMBL/GenBank/DDBJ whole genome shotgun (WGS) entry which is preliminary data.</text>
</comment>
<keyword evidence="1" id="KW-0472">Membrane</keyword>
<dbReference type="Gene3D" id="3.30.70.1430">
    <property type="entry name" value="Multidrug efflux transporter AcrB pore domain"/>
    <property type="match status" value="2"/>
</dbReference>
<dbReference type="InterPro" id="IPR027463">
    <property type="entry name" value="AcrB_DN_DC_subdom"/>
</dbReference>
<dbReference type="PANTHER" id="PTHR32063:SF21">
    <property type="entry name" value="MULTIDRUG RESISTANCE PROTEIN MDTB"/>
    <property type="match status" value="1"/>
</dbReference>
<feature type="transmembrane region" description="Helical" evidence="1">
    <location>
        <begin position="961"/>
        <end position="986"/>
    </location>
</feature>